<accession>A0ABU0U963</accession>
<dbReference type="RefSeq" id="WP_307186863.1">
    <property type="nucleotide sequence ID" value="NZ_JAUTBA010000001.1"/>
</dbReference>
<dbReference type="InterPro" id="IPR018062">
    <property type="entry name" value="HTH_AraC-typ_CS"/>
</dbReference>
<proteinExistence type="predicted"/>
<dbReference type="PANTHER" id="PTHR43280">
    <property type="entry name" value="ARAC-FAMILY TRANSCRIPTIONAL REGULATOR"/>
    <property type="match status" value="1"/>
</dbReference>
<dbReference type="PROSITE" id="PS01124">
    <property type="entry name" value="HTH_ARAC_FAMILY_2"/>
    <property type="match status" value="1"/>
</dbReference>
<dbReference type="EMBL" id="JAUTBA010000001">
    <property type="protein sequence ID" value="MDQ1151376.1"/>
    <property type="molecule type" value="Genomic_DNA"/>
</dbReference>
<dbReference type="InterPro" id="IPR003313">
    <property type="entry name" value="AraC-bd"/>
</dbReference>
<dbReference type="InterPro" id="IPR018060">
    <property type="entry name" value="HTH_AraC"/>
</dbReference>
<protein>
    <submittedName>
        <fullName evidence="5">AraC-like DNA-binding protein</fullName>
    </submittedName>
</protein>
<name>A0ABU0U963_9SPHI</name>
<evidence type="ECO:0000313" key="6">
    <source>
        <dbReference type="Proteomes" id="UP001244640"/>
    </source>
</evidence>
<evidence type="ECO:0000256" key="2">
    <source>
        <dbReference type="ARBA" id="ARBA00023125"/>
    </source>
</evidence>
<dbReference type="Pfam" id="PF12833">
    <property type="entry name" value="HTH_18"/>
    <property type="match status" value="1"/>
</dbReference>
<dbReference type="PROSITE" id="PS00041">
    <property type="entry name" value="HTH_ARAC_FAMILY_1"/>
    <property type="match status" value="1"/>
</dbReference>
<organism evidence="5 6">
    <name type="scientific">Sphingobacterium zeae</name>
    <dbReference type="NCBI Taxonomy" id="1776859"/>
    <lineage>
        <taxon>Bacteria</taxon>
        <taxon>Pseudomonadati</taxon>
        <taxon>Bacteroidota</taxon>
        <taxon>Sphingobacteriia</taxon>
        <taxon>Sphingobacteriales</taxon>
        <taxon>Sphingobacteriaceae</taxon>
        <taxon>Sphingobacterium</taxon>
    </lineage>
</organism>
<dbReference type="Gene3D" id="2.60.120.10">
    <property type="entry name" value="Jelly Rolls"/>
    <property type="match status" value="1"/>
</dbReference>
<dbReference type="Proteomes" id="UP001244640">
    <property type="component" value="Unassembled WGS sequence"/>
</dbReference>
<dbReference type="SMART" id="SM00342">
    <property type="entry name" value="HTH_ARAC"/>
    <property type="match status" value="1"/>
</dbReference>
<gene>
    <name evidence="5" type="ORF">QE382_003360</name>
</gene>
<dbReference type="Gene3D" id="1.10.10.60">
    <property type="entry name" value="Homeodomain-like"/>
    <property type="match status" value="2"/>
</dbReference>
<evidence type="ECO:0000259" key="4">
    <source>
        <dbReference type="PROSITE" id="PS01124"/>
    </source>
</evidence>
<dbReference type="SUPFAM" id="SSF51215">
    <property type="entry name" value="Regulatory protein AraC"/>
    <property type="match status" value="1"/>
</dbReference>
<reference evidence="5 6" key="1">
    <citation type="submission" date="2023-07" db="EMBL/GenBank/DDBJ databases">
        <title>Functional and genomic diversity of the sorghum phyllosphere microbiome.</title>
        <authorList>
            <person name="Shade A."/>
        </authorList>
    </citation>
    <scope>NUCLEOTIDE SEQUENCE [LARGE SCALE GENOMIC DNA]</scope>
    <source>
        <strain evidence="5 6">SORGH_AS_0892</strain>
    </source>
</reference>
<dbReference type="PANTHER" id="PTHR43280:SF10">
    <property type="entry name" value="REGULATORY PROTEIN POCR"/>
    <property type="match status" value="1"/>
</dbReference>
<sequence length="279" mass="33410">MRKKQFEPLRISEFIEDSFHLPPHEQNYYELVYIRSGRGTHVINKFELNYERGDIFLICPADMHYFKIEKKTHFLFILFTDGYFLQNKRNQKLYSWVMELMSDKGLKERKLNIDEHYRLIFSHVLEAVRLYADTAISQHSDWLFDQLIAIFGLYKQISEAQRLPQQHELYSDRSISAYIHRYIFSPEKLKVSILAQKFNIAPSYFGIYFKKNFGTSLRSYINTYRIELIENRLKSKAYTLKQIAAELGFTDESHLSHFYKRAKGFSPLYYRTQLIKSSP</sequence>
<evidence type="ECO:0000313" key="5">
    <source>
        <dbReference type="EMBL" id="MDQ1151376.1"/>
    </source>
</evidence>
<evidence type="ECO:0000256" key="1">
    <source>
        <dbReference type="ARBA" id="ARBA00023015"/>
    </source>
</evidence>
<keyword evidence="3" id="KW-0804">Transcription</keyword>
<dbReference type="SUPFAM" id="SSF46689">
    <property type="entry name" value="Homeodomain-like"/>
    <property type="match status" value="1"/>
</dbReference>
<keyword evidence="2" id="KW-0238">DNA-binding</keyword>
<dbReference type="InterPro" id="IPR014710">
    <property type="entry name" value="RmlC-like_jellyroll"/>
</dbReference>
<evidence type="ECO:0000256" key="3">
    <source>
        <dbReference type="ARBA" id="ARBA00023163"/>
    </source>
</evidence>
<dbReference type="Pfam" id="PF02311">
    <property type="entry name" value="AraC_binding"/>
    <property type="match status" value="1"/>
</dbReference>
<keyword evidence="1" id="KW-0805">Transcription regulation</keyword>
<keyword evidence="6" id="KW-1185">Reference proteome</keyword>
<dbReference type="InterPro" id="IPR009057">
    <property type="entry name" value="Homeodomain-like_sf"/>
</dbReference>
<feature type="domain" description="HTH araC/xylS-type" evidence="4">
    <location>
        <begin position="173"/>
        <end position="273"/>
    </location>
</feature>
<dbReference type="InterPro" id="IPR037923">
    <property type="entry name" value="HTH-like"/>
</dbReference>
<comment type="caution">
    <text evidence="5">The sequence shown here is derived from an EMBL/GenBank/DDBJ whole genome shotgun (WGS) entry which is preliminary data.</text>
</comment>